<name>A0A6A0A9G5_HAELA</name>
<feature type="compositionally biased region" description="Acidic residues" evidence="4">
    <location>
        <begin position="110"/>
        <end position="125"/>
    </location>
</feature>
<dbReference type="GO" id="GO:0045292">
    <property type="term" value="P:mRNA cis splicing, via spliceosome"/>
    <property type="evidence" value="ECO:0007669"/>
    <property type="project" value="TreeGrafter"/>
</dbReference>
<proteinExistence type="inferred from homology"/>
<dbReference type="PANTHER" id="PTHR12718:SF2">
    <property type="entry name" value="SPLICEOSOME-ASSOCIATED PROTEIN CWC15 HOMOLOG"/>
    <property type="match status" value="1"/>
</dbReference>
<dbReference type="Pfam" id="PF04889">
    <property type="entry name" value="Cwf_Cwc_15"/>
    <property type="match status" value="1"/>
</dbReference>
<comment type="caution">
    <text evidence="5">The sequence shown here is derived from an EMBL/GenBank/DDBJ whole genome shotgun (WGS) entry which is preliminary data.</text>
</comment>
<evidence type="ECO:0000313" key="5">
    <source>
        <dbReference type="EMBL" id="GFH29266.1"/>
    </source>
</evidence>
<gene>
    <name evidence="5" type="ORF">HaLaN_27902</name>
</gene>
<dbReference type="PANTHER" id="PTHR12718">
    <property type="entry name" value="CELL CYCLE CONTROL PROTEIN CWF15"/>
    <property type="match status" value="1"/>
</dbReference>
<evidence type="ECO:0000256" key="3">
    <source>
        <dbReference type="ARBA" id="ARBA00023187"/>
    </source>
</evidence>
<accession>A0A6A0A9G5</accession>
<feature type="non-terminal residue" evidence="5">
    <location>
        <position position="125"/>
    </location>
</feature>
<organism evidence="5 6">
    <name type="scientific">Haematococcus lacustris</name>
    <name type="common">Green alga</name>
    <name type="synonym">Haematococcus pluvialis</name>
    <dbReference type="NCBI Taxonomy" id="44745"/>
    <lineage>
        <taxon>Eukaryota</taxon>
        <taxon>Viridiplantae</taxon>
        <taxon>Chlorophyta</taxon>
        <taxon>core chlorophytes</taxon>
        <taxon>Chlorophyceae</taxon>
        <taxon>CS clade</taxon>
        <taxon>Chlamydomonadales</taxon>
        <taxon>Haematococcaceae</taxon>
        <taxon>Haematococcus</taxon>
    </lineage>
</organism>
<dbReference type="GO" id="GO:0071013">
    <property type="term" value="C:catalytic step 2 spliceosome"/>
    <property type="evidence" value="ECO:0007669"/>
    <property type="project" value="TreeGrafter"/>
</dbReference>
<keyword evidence="2" id="KW-0507">mRNA processing</keyword>
<evidence type="ECO:0000313" key="6">
    <source>
        <dbReference type="Proteomes" id="UP000485058"/>
    </source>
</evidence>
<reference evidence="5 6" key="1">
    <citation type="submission" date="2020-02" db="EMBL/GenBank/DDBJ databases">
        <title>Draft genome sequence of Haematococcus lacustris strain NIES-144.</title>
        <authorList>
            <person name="Morimoto D."/>
            <person name="Nakagawa S."/>
            <person name="Yoshida T."/>
            <person name="Sawayama S."/>
        </authorList>
    </citation>
    <scope>NUCLEOTIDE SEQUENCE [LARGE SCALE GENOMIC DNA]</scope>
    <source>
        <strain evidence="5 6">NIES-144</strain>
    </source>
</reference>
<comment type="similarity">
    <text evidence="1">Belongs to the CWC15 family.</text>
</comment>
<dbReference type="AlphaFoldDB" id="A0A6A0A9G5"/>
<keyword evidence="6" id="KW-1185">Reference proteome</keyword>
<dbReference type="EMBL" id="BLLF01004265">
    <property type="protein sequence ID" value="GFH29266.1"/>
    <property type="molecule type" value="Genomic_DNA"/>
</dbReference>
<feature type="region of interest" description="Disordered" evidence="4">
    <location>
        <begin position="94"/>
        <end position="125"/>
    </location>
</feature>
<evidence type="ECO:0000256" key="1">
    <source>
        <dbReference type="ARBA" id="ARBA00006644"/>
    </source>
</evidence>
<evidence type="ECO:0000256" key="2">
    <source>
        <dbReference type="ARBA" id="ARBA00022664"/>
    </source>
</evidence>
<keyword evidence="3" id="KW-0508">mRNA splicing</keyword>
<sequence length="125" mass="13700">MTTAHRPTWAPAKGGEEQGGARYYVPSVMMSAKNLPGHTHLKFRQAGQASASDLEAKDLRAELESNERQHFTKKNGINFEEERQRDLALLEAPPVGSIQAKALIPKAVDADDEDEPEPSSSDSDE</sequence>
<dbReference type="GO" id="GO:0003723">
    <property type="term" value="F:RNA binding"/>
    <property type="evidence" value="ECO:0007669"/>
    <property type="project" value="TreeGrafter"/>
</dbReference>
<dbReference type="InterPro" id="IPR006973">
    <property type="entry name" value="Cwf_Cwc_15"/>
</dbReference>
<evidence type="ECO:0000256" key="4">
    <source>
        <dbReference type="SAM" id="MobiDB-lite"/>
    </source>
</evidence>
<protein>
    <submittedName>
        <fullName evidence="5">Uncharacterized protein</fullName>
    </submittedName>
</protein>
<dbReference type="Proteomes" id="UP000485058">
    <property type="component" value="Unassembled WGS sequence"/>
</dbReference>